<sequence length="404" mass="44985">MRNLSETETYSFTDHILSRAVFALSRVVGVKNITRPFWNRWRAALFDQNTLDRFLAAMDGLSDWPTKGMDFLQAEIRRVEAMLPGVSDDDAIAHYRRLSFLAHLVQWGCLPLSDAKTMAYRHCRDFYIEAERRAFGARFARMRIDWQGKPMWANLHLPEPTLSSGPIPLVVIVHGMDDVKEEHLASELLFSEAGFAVLCIDGPGQGETFLLDGATWPSNFDEAIVAAVDALSDYPGIDTEGYAVAGISWGGMWAYKIAAVDPRVGAILDLGGPVDAREFNKLPFFLKSKFCQILGIASLDEARDSVDHFAIRDVTMLGKIRARVHIVHGGRDPLVSVADKTWLRDTLSALGRTDGVQLTLFADGDHCCTQYVTEIRRAAAAEFFDAYTQRIGSRCQSGHRLPTA</sequence>
<dbReference type="Proteomes" id="UP000494261">
    <property type="component" value="Unassembled WGS sequence"/>
</dbReference>
<evidence type="ECO:0000313" key="3">
    <source>
        <dbReference type="Proteomes" id="UP000494261"/>
    </source>
</evidence>
<dbReference type="RefSeq" id="WP_175023283.1">
    <property type="nucleotide sequence ID" value="NZ_CABVQC010000020.1"/>
</dbReference>
<dbReference type="Pfam" id="PF00326">
    <property type="entry name" value="Peptidase_S9"/>
    <property type="match status" value="1"/>
</dbReference>
<dbReference type="InterPro" id="IPR029058">
    <property type="entry name" value="AB_hydrolase_fold"/>
</dbReference>
<accession>A0A6P2LPF1</accession>
<dbReference type="EMBL" id="CABVQC010000020">
    <property type="protein sequence ID" value="VWB71039.1"/>
    <property type="molecule type" value="Genomic_DNA"/>
</dbReference>
<dbReference type="Gene3D" id="3.40.50.1820">
    <property type="entry name" value="alpha/beta hydrolase"/>
    <property type="match status" value="1"/>
</dbReference>
<dbReference type="GO" id="GO:0016787">
    <property type="term" value="F:hydrolase activity"/>
    <property type="evidence" value="ECO:0007669"/>
    <property type="project" value="UniProtKB-KW"/>
</dbReference>
<organism evidence="2 3">
    <name type="scientific">Burkholderia aenigmatica</name>
    <dbReference type="NCBI Taxonomy" id="2015348"/>
    <lineage>
        <taxon>Bacteria</taxon>
        <taxon>Pseudomonadati</taxon>
        <taxon>Pseudomonadota</taxon>
        <taxon>Betaproteobacteria</taxon>
        <taxon>Burkholderiales</taxon>
        <taxon>Burkholderiaceae</taxon>
        <taxon>Burkholderia</taxon>
        <taxon>Burkholderia cepacia complex</taxon>
    </lineage>
</organism>
<dbReference type="SUPFAM" id="SSF53474">
    <property type="entry name" value="alpha/beta-Hydrolases"/>
    <property type="match status" value="1"/>
</dbReference>
<dbReference type="PANTHER" id="PTHR22946:SF12">
    <property type="entry name" value="CONIDIAL PIGMENT BIOSYNTHESIS PROTEIN AYG1 (AFU_ORTHOLOGUE AFUA_2G17550)"/>
    <property type="match status" value="1"/>
</dbReference>
<name>A0A6P2LPF1_9BURK</name>
<reference evidence="2 3" key="1">
    <citation type="submission" date="2019-09" db="EMBL/GenBank/DDBJ databases">
        <authorList>
            <person name="Depoorter E."/>
        </authorList>
    </citation>
    <scope>NUCLEOTIDE SEQUENCE [LARGE SCALE GENOMIC DNA]</scope>
    <source>
        <strain evidence="2">LMG 13014</strain>
    </source>
</reference>
<gene>
    <name evidence="2" type="ORF">BLA13014_03222</name>
</gene>
<dbReference type="InterPro" id="IPR001375">
    <property type="entry name" value="Peptidase_S9_cat"/>
</dbReference>
<protein>
    <submittedName>
        <fullName evidence="2">2,6-dihydropseudooxynicotine hydrolase</fullName>
        <ecNumber evidence="2">3.7.1.19</ecNumber>
    </submittedName>
</protein>
<evidence type="ECO:0000259" key="1">
    <source>
        <dbReference type="Pfam" id="PF00326"/>
    </source>
</evidence>
<keyword evidence="2" id="KW-0378">Hydrolase</keyword>
<dbReference type="PANTHER" id="PTHR22946">
    <property type="entry name" value="DIENELACTONE HYDROLASE DOMAIN-CONTAINING PROTEIN-RELATED"/>
    <property type="match status" value="1"/>
</dbReference>
<feature type="domain" description="Peptidase S9 prolyl oligopeptidase catalytic" evidence="1">
    <location>
        <begin position="189"/>
        <end position="387"/>
    </location>
</feature>
<dbReference type="AlphaFoldDB" id="A0A6P2LPF1"/>
<dbReference type="EC" id="3.7.1.19" evidence="2"/>
<evidence type="ECO:0000313" key="2">
    <source>
        <dbReference type="EMBL" id="VWB71039.1"/>
    </source>
</evidence>
<dbReference type="InterPro" id="IPR050261">
    <property type="entry name" value="FrsA_esterase"/>
</dbReference>
<proteinExistence type="predicted"/>